<dbReference type="EMBL" id="VJMJ01000089">
    <property type="protein sequence ID" value="KAF0736296.1"/>
    <property type="molecule type" value="Genomic_DNA"/>
</dbReference>
<comment type="caution">
    <text evidence="2">The sequence shown here is derived from an EMBL/GenBank/DDBJ whole genome shotgun (WGS) entry which is preliminary data.</text>
</comment>
<organism evidence="2 3">
    <name type="scientific">Aphanomyces euteiches</name>
    <dbReference type="NCBI Taxonomy" id="100861"/>
    <lineage>
        <taxon>Eukaryota</taxon>
        <taxon>Sar</taxon>
        <taxon>Stramenopiles</taxon>
        <taxon>Oomycota</taxon>
        <taxon>Saprolegniomycetes</taxon>
        <taxon>Saprolegniales</taxon>
        <taxon>Verrucalvaceae</taxon>
        <taxon>Aphanomyces</taxon>
    </lineage>
</organism>
<proteinExistence type="predicted"/>
<reference evidence="2 3" key="1">
    <citation type="submission" date="2019-07" db="EMBL/GenBank/DDBJ databases">
        <title>Genomics analysis of Aphanomyces spp. identifies a new class of oomycete effector associated with host adaptation.</title>
        <authorList>
            <person name="Gaulin E."/>
        </authorList>
    </citation>
    <scope>NUCLEOTIDE SEQUENCE [LARGE SCALE GENOMIC DNA]</scope>
    <source>
        <strain evidence="2 3">ATCC 201684</strain>
    </source>
</reference>
<dbReference type="SUPFAM" id="SSF56112">
    <property type="entry name" value="Protein kinase-like (PK-like)"/>
    <property type="match status" value="1"/>
</dbReference>
<dbReference type="InterPro" id="IPR000719">
    <property type="entry name" value="Prot_kinase_dom"/>
</dbReference>
<name>A0A6G0X8B3_9STRA</name>
<evidence type="ECO:0000313" key="3">
    <source>
        <dbReference type="Proteomes" id="UP000481153"/>
    </source>
</evidence>
<feature type="domain" description="Protein kinase" evidence="1">
    <location>
        <begin position="299"/>
        <end position="538"/>
    </location>
</feature>
<dbReference type="GO" id="GO:0007165">
    <property type="term" value="P:signal transduction"/>
    <property type="evidence" value="ECO:0007669"/>
    <property type="project" value="TreeGrafter"/>
</dbReference>
<dbReference type="Gene3D" id="1.25.40.20">
    <property type="entry name" value="Ankyrin repeat-containing domain"/>
    <property type="match status" value="1"/>
</dbReference>
<evidence type="ECO:0000313" key="2">
    <source>
        <dbReference type="EMBL" id="KAF0736296.1"/>
    </source>
</evidence>
<dbReference type="GO" id="GO:0005737">
    <property type="term" value="C:cytoplasm"/>
    <property type="evidence" value="ECO:0007669"/>
    <property type="project" value="TreeGrafter"/>
</dbReference>
<dbReference type="InterPro" id="IPR050167">
    <property type="entry name" value="Ser_Thr_protein_kinase"/>
</dbReference>
<dbReference type="PROSITE" id="PS50011">
    <property type="entry name" value="PROTEIN_KINASE_DOM"/>
    <property type="match status" value="1"/>
</dbReference>
<dbReference type="InterPro" id="IPR008271">
    <property type="entry name" value="Ser/Thr_kinase_AS"/>
</dbReference>
<dbReference type="GO" id="GO:0004672">
    <property type="term" value="F:protein kinase activity"/>
    <property type="evidence" value="ECO:0007669"/>
    <property type="project" value="InterPro"/>
</dbReference>
<dbReference type="PANTHER" id="PTHR23257:SF958">
    <property type="entry name" value="SERINE_THREONINE-PROTEIN KINASE WNK4"/>
    <property type="match status" value="1"/>
</dbReference>
<dbReference type="Gene3D" id="1.10.510.10">
    <property type="entry name" value="Transferase(Phosphotransferase) domain 1"/>
    <property type="match status" value="1"/>
</dbReference>
<dbReference type="InterPro" id="IPR011009">
    <property type="entry name" value="Kinase-like_dom_sf"/>
</dbReference>
<dbReference type="Pfam" id="PF07714">
    <property type="entry name" value="PK_Tyr_Ser-Thr"/>
    <property type="match status" value="1"/>
</dbReference>
<dbReference type="AlphaFoldDB" id="A0A6G0X8B3"/>
<accession>A0A6G0X8B3</accession>
<sequence length="545" mass="62052">MSVHFEPIVEVLLEAGADIHLQNKNGKTAHDLGSADVKHLIAQHQQNEMPKSIRSAVEIILQAIDMIDGETSDLVVTAYKILSHSVNLHIQRERVLATSLMIERIVRHVMSKGPPSEAPDLVPTLKDIETYWETTLMSMQTWKIQLNDPYCLAKIQIIGDEIFRLQDRLLQVTENLHVHLKIQVVGTIDDLRYDVGNLMNKMATIAKCLESIAGIADLQQQQDSLLKLAIQFQRSPEREVALGNIPRINDFQELVEFCKDQIGVTAQVLSETREMPKSFSLEVIQTWMLSSDDVSFEPENERSILGQGGFGSVNVTDSADLEKLIAREVKAWKDISNERYMLTLIGVCTKIPKPIVVCELCQKNIRRYVRDWPETLIPLVYQFARGLLTLHNANIIHRDLKGDNVLITFQNTVAIADFGLSRTATSFENTMTDPKVAGTLNWMSPEQYFTPRSVTTKSDVWSFGMTLWEVVCCDTPYKGCSIYEFEEIFQTDDDRPEKPEEFDPILEPMWTLITMCWEREPSARSSASDIVNYLEEHYSSELPEF</sequence>
<dbReference type="PROSITE" id="PS00108">
    <property type="entry name" value="PROTEIN_KINASE_ST"/>
    <property type="match status" value="1"/>
</dbReference>
<protein>
    <recommendedName>
        <fullName evidence="1">Protein kinase domain-containing protein</fullName>
    </recommendedName>
</protein>
<dbReference type="PANTHER" id="PTHR23257">
    <property type="entry name" value="SERINE-THREONINE PROTEIN KINASE"/>
    <property type="match status" value="1"/>
</dbReference>
<keyword evidence="3" id="KW-1185">Reference proteome</keyword>
<gene>
    <name evidence="2" type="ORF">Ae201684_007317</name>
</gene>
<dbReference type="Proteomes" id="UP000481153">
    <property type="component" value="Unassembled WGS sequence"/>
</dbReference>
<dbReference type="GO" id="GO:0005524">
    <property type="term" value="F:ATP binding"/>
    <property type="evidence" value="ECO:0007669"/>
    <property type="project" value="InterPro"/>
</dbReference>
<evidence type="ECO:0000259" key="1">
    <source>
        <dbReference type="PROSITE" id="PS50011"/>
    </source>
</evidence>
<dbReference type="InterPro" id="IPR036770">
    <property type="entry name" value="Ankyrin_rpt-contain_sf"/>
</dbReference>
<dbReference type="InterPro" id="IPR001245">
    <property type="entry name" value="Ser-Thr/Tyr_kinase_cat_dom"/>
</dbReference>
<dbReference type="SMART" id="SM00220">
    <property type="entry name" value="S_TKc"/>
    <property type="match status" value="1"/>
</dbReference>
<dbReference type="VEuPathDB" id="FungiDB:AeMF1_005674"/>